<proteinExistence type="inferred from homology"/>
<dbReference type="Proteomes" id="UP000600101">
    <property type="component" value="Unassembled WGS sequence"/>
</dbReference>
<dbReference type="EMBL" id="JACOMF010000039">
    <property type="protein sequence ID" value="MBC4017980.1"/>
    <property type="molecule type" value="Genomic_DNA"/>
</dbReference>
<reference evidence="2" key="1">
    <citation type="submission" date="2020-08" db="EMBL/GenBank/DDBJ databases">
        <authorList>
            <person name="Hu Y."/>
            <person name="Nguyen S.V."/>
            <person name="Li F."/>
            <person name="Fanning S."/>
        </authorList>
    </citation>
    <scope>NUCLEOTIDE SEQUENCE</scope>
    <source>
        <strain evidence="2">SYSU D8009</strain>
    </source>
</reference>
<evidence type="ECO:0000313" key="2">
    <source>
        <dbReference type="EMBL" id="MBC4017980.1"/>
    </source>
</evidence>
<dbReference type="InterPro" id="IPR006311">
    <property type="entry name" value="TAT_signal"/>
</dbReference>
<dbReference type="Gene3D" id="3.40.190.150">
    <property type="entry name" value="Bordetella uptake gene, domain 1"/>
    <property type="match status" value="1"/>
</dbReference>
<evidence type="ECO:0000313" key="3">
    <source>
        <dbReference type="Proteomes" id="UP000600101"/>
    </source>
</evidence>
<dbReference type="SUPFAM" id="SSF53850">
    <property type="entry name" value="Periplasmic binding protein-like II"/>
    <property type="match status" value="1"/>
</dbReference>
<dbReference type="CDD" id="cd07012">
    <property type="entry name" value="PBP2_Bug_TTT"/>
    <property type="match status" value="1"/>
</dbReference>
<dbReference type="RefSeq" id="WP_186772736.1">
    <property type="nucleotide sequence ID" value="NZ_JACOMF010000039.1"/>
</dbReference>
<dbReference type="PANTHER" id="PTHR42928">
    <property type="entry name" value="TRICARBOXYLATE-BINDING PROTEIN"/>
    <property type="match status" value="1"/>
</dbReference>
<protein>
    <submittedName>
        <fullName evidence="2">Tripartite tricarboxylate transporter substrate binding protein</fullName>
    </submittedName>
</protein>
<dbReference type="Gene3D" id="3.40.190.10">
    <property type="entry name" value="Periplasmic binding protein-like II"/>
    <property type="match status" value="1"/>
</dbReference>
<dbReference type="AlphaFoldDB" id="A0A9X0UJC9"/>
<evidence type="ECO:0000256" key="1">
    <source>
        <dbReference type="ARBA" id="ARBA00006987"/>
    </source>
</evidence>
<dbReference type="InterPro" id="IPR005064">
    <property type="entry name" value="BUG"/>
</dbReference>
<organism evidence="2 3">
    <name type="scientific">Siccirubricoccus deserti</name>
    <dbReference type="NCBI Taxonomy" id="2013562"/>
    <lineage>
        <taxon>Bacteria</taxon>
        <taxon>Pseudomonadati</taxon>
        <taxon>Pseudomonadota</taxon>
        <taxon>Alphaproteobacteria</taxon>
        <taxon>Acetobacterales</taxon>
        <taxon>Roseomonadaceae</taxon>
        <taxon>Siccirubricoccus</taxon>
    </lineage>
</organism>
<dbReference type="InterPro" id="IPR042100">
    <property type="entry name" value="Bug_dom1"/>
</dbReference>
<comment type="similarity">
    <text evidence="1">Belongs to the UPF0065 (bug) family.</text>
</comment>
<sequence>MRLHRRTLLAATGLSAGAGTFARAENWPSRPLRMWVPFAPGGPMDIFGRPLAERLGEALGQTVVFENKPGANGIVATHQVATARPDGEMLLFTTGSLIGNLAFSQQPLPYDPMKDVAPVSLVADGTGMMLVGRPDLPADMAGIAELARRKPGGLSCAITGFGNITHLAAEQFKEFTGAELLLVPLHGTGPSITEILAGNVDMTFSTVPPILPFIRDGKLRAIGYTGRRRALLVPEIPTMKEQGFAEWELIGMMGLWTTAGTPQARILKVQRAVHDIVRAPALAKLLREGEFEPQGSSPEEFADYLQRELAMQLAIARRVGLASRGRAR</sequence>
<gene>
    <name evidence="2" type="ORF">H7965_22010</name>
</gene>
<keyword evidence="3" id="KW-1185">Reference proteome</keyword>
<name>A0A9X0UJC9_9PROT</name>
<accession>A0A9X0UJC9</accession>
<dbReference type="PANTHER" id="PTHR42928:SF5">
    <property type="entry name" value="BLR1237 PROTEIN"/>
    <property type="match status" value="1"/>
</dbReference>
<dbReference type="PROSITE" id="PS51318">
    <property type="entry name" value="TAT"/>
    <property type="match status" value="1"/>
</dbReference>
<dbReference type="Pfam" id="PF03401">
    <property type="entry name" value="TctC"/>
    <property type="match status" value="1"/>
</dbReference>
<comment type="caution">
    <text evidence="2">The sequence shown here is derived from an EMBL/GenBank/DDBJ whole genome shotgun (WGS) entry which is preliminary data.</text>
</comment>
<dbReference type="PIRSF" id="PIRSF017082">
    <property type="entry name" value="YflP"/>
    <property type="match status" value="1"/>
</dbReference>